<accession>L8G7L2</accession>
<name>L8G7L2_PSED2</name>
<feature type="compositionally biased region" description="Basic and acidic residues" evidence="1">
    <location>
        <begin position="160"/>
        <end position="185"/>
    </location>
</feature>
<feature type="domain" description="RNA-binding" evidence="2">
    <location>
        <begin position="321"/>
        <end position="401"/>
    </location>
</feature>
<feature type="compositionally biased region" description="Basic and acidic residues" evidence="1">
    <location>
        <begin position="456"/>
        <end position="473"/>
    </location>
</feature>
<dbReference type="Pfam" id="PF25061">
    <property type="entry name" value="RRM_fung"/>
    <property type="match status" value="2"/>
</dbReference>
<protein>
    <recommendedName>
        <fullName evidence="2">RNA-binding domain-containing protein</fullName>
    </recommendedName>
</protein>
<sequence length="881" mass="100234">MDPVTPVPKRASISSSSLSKSEEKIVKKLHSNPEHLSSGELAQTLLSTFNKNLGKFSFARTFEAYLRWLEAQRRAPQTTINYNWKNVVMQWTQSLKARDIRLKDLVLGVEHWKRTHGPFHDSKTEVNPRYPPTIDELETAYNMDLRPHSARSPPSAPPLRKGDRHVPEESRRAHRGPEPKTHEAAKSPAKHYLSSPNNSSVRASAPGGTIGLFVMNVGNYSNNEVVEIFHPDYRHTVTRLEAWLTNRTVHFRTIEDRDRAYDLLPDDLKARKDKDLTRPLVRIYAGRGTKQWSDIDTSSGHAASPEKTSRRLGGNKDEPEEVGLYFMNTGRYLRKDVERLFRERDISNIVGVERLSKSNVVVWFPSKYLRDKALGHLPSYLKDDNETSRKTSLFVVLFNPRVHSKHPASRLRERQINGPDKFYNRRADKNESRIEKSVATKHGHISRWGHIGDENDGFRRPDRTLRDDGRLSRYESTNNSSPEFSRHKGASFDKPKIPVFSPVRQNDERKNGYLNDEERMMWEQDQGDAFTGMWLEKLTDEIIKQRSKLENPTHYNALAKNFYGEEEPVDKEALRYAAPLINEIGNARPRLKRSRSPDPIDHTENMGDCSKRTKLENYSSGDMDSFEGDMSDGDGLDFRTLGLGRVKRLNALHMWDLLDNAKRLEESLDSNTSNSSENDTMVEEISGSDIDGEDEEAESEDEEAESEDKEAESEDEEAESEDKEAEAEVQRSNNELEPISSPDDGWCSSRDYWAGSSGGSNSSELEEVANLPDADAVEMSDSDVKSDAEIAYSSPETPSECGATIFWHNTDRPELIDVSVGLFNAEGARAEDWLVWWKERVGFEEDRFNGLICDPVTCFATGLKASVETVVQHADYLEDYG</sequence>
<dbReference type="VEuPathDB" id="FungiDB:GMDG_03309"/>
<feature type="region of interest" description="Disordered" evidence="1">
    <location>
        <begin position="146"/>
        <end position="201"/>
    </location>
</feature>
<organism evidence="3 4">
    <name type="scientific">Pseudogymnoascus destructans (strain ATCC MYA-4855 / 20631-21)</name>
    <name type="common">Bat white-nose syndrome fungus</name>
    <name type="synonym">Geomyces destructans</name>
    <dbReference type="NCBI Taxonomy" id="658429"/>
    <lineage>
        <taxon>Eukaryota</taxon>
        <taxon>Fungi</taxon>
        <taxon>Dikarya</taxon>
        <taxon>Ascomycota</taxon>
        <taxon>Pezizomycotina</taxon>
        <taxon>Leotiomycetes</taxon>
        <taxon>Thelebolales</taxon>
        <taxon>Thelebolaceae</taxon>
        <taxon>Pseudogymnoascus</taxon>
    </lineage>
</organism>
<gene>
    <name evidence="3" type="ORF">GMDG_03309</name>
</gene>
<feature type="compositionally biased region" description="Polar residues" evidence="1">
    <location>
        <begin position="474"/>
        <end position="483"/>
    </location>
</feature>
<evidence type="ECO:0000313" key="4">
    <source>
        <dbReference type="Proteomes" id="UP000011064"/>
    </source>
</evidence>
<feature type="region of interest" description="Disordered" evidence="1">
    <location>
        <begin position="294"/>
        <end position="316"/>
    </location>
</feature>
<dbReference type="OrthoDB" id="3437547at2759"/>
<evidence type="ECO:0000313" key="3">
    <source>
        <dbReference type="EMBL" id="ELR08618.1"/>
    </source>
</evidence>
<reference evidence="4" key="1">
    <citation type="submission" date="2010-09" db="EMBL/GenBank/DDBJ databases">
        <title>The genome sequence of Geomyces destructans 20631-21.</title>
        <authorList>
            <consortium name="The Broad Institute Genome Sequencing Platform"/>
            <person name="Cuomo C.A."/>
            <person name="Blehert D.S."/>
            <person name="Lorch J.M."/>
            <person name="Young S.K."/>
            <person name="Zeng Q."/>
            <person name="Gargeya S."/>
            <person name="Fitzgerald M."/>
            <person name="Haas B."/>
            <person name="Abouelleil A."/>
            <person name="Alvarado L."/>
            <person name="Arachchi H.M."/>
            <person name="Berlin A."/>
            <person name="Brown A."/>
            <person name="Chapman S.B."/>
            <person name="Chen Z."/>
            <person name="Dunbar C."/>
            <person name="Freedman E."/>
            <person name="Gearin G."/>
            <person name="Gellesch M."/>
            <person name="Goldberg J."/>
            <person name="Griggs A."/>
            <person name="Gujja S."/>
            <person name="Heiman D."/>
            <person name="Howarth C."/>
            <person name="Larson L."/>
            <person name="Lui A."/>
            <person name="MacDonald P.J.P."/>
            <person name="Montmayeur A."/>
            <person name="Murphy C."/>
            <person name="Neiman D."/>
            <person name="Pearson M."/>
            <person name="Priest M."/>
            <person name="Roberts A."/>
            <person name="Saif S."/>
            <person name="Shea T."/>
            <person name="Shenoy N."/>
            <person name="Sisk P."/>
            <person name="Stolte C."/>
            <person name="Sykes S."/>
            <person name="Wortman J."/>
            <person name="Nusbaum C."/>
            <person name="Birren B."/>
        </authorList>
    </citation>
    <scope>NUCLEOTIDE SEQUENCE [LARGE SCALE GENOMIC DNA]</scope>
    <source>
        <strain evidence="4">ATCC MYA-4855 / 20631-21</strain>
    </source>
</reference>
<dbReference type="STRING" id="658429.L8G7L2"/>
<dbReference type="AlphaFoldDB" id="L8G7L2"/>
<proteinExistence type="predicted"/>
<feature type="region of interest" description="Disordered" evidence="1">
    <location>
        <begin position="456"/>
        <end position="499"/>
    </location>
</feature>
<feature type="region of interest" description="Disordered" evidence="1">
    <location>
        <begin position="668"/>
        <end position="767"/>
    </location>
</feature>
<feature type="compositionally biased region" description="Acidic residues" evidence="1">
    <location>
        <begin position="690"/>
        <end position="727"/>
    </location>
</feature>
<feature type="compositionally biased region" description="Low complexity" evidence="1">
    <location>
        <begin position="669"/>
        <end position="689"/>
    </location>
</feature>
<feature type="compositionally biased region" description="Basic and acidic residues" evidence="1">
    <location>
        <begin position="595"/>
        <end position="615"/>
    </location>
</feature>
<feature type="domain" description="RNA-binding" evidence="2">
    <location>
        <begin position="209"/>
        <end position="288"/>
    </location>
</feature>
<dbReference type="HOGENOM" id="CLU_360608_0_0_1"/>
<feature type="compositionally biased region" description="Basic and acidic residues" evidence="1">
    <location>
        <begin position="484"/>
        <end position="496"/>
    </location>
</feature>
<feature type="region of interest" description="Disordered" evidence="1">
    <location>
        <begin position="589"/>
        <end position="616"/>
    </location>
</feature>
<dbReference type="EMBL" id="GL573220">
    <property type="protein sequence ID" value="ELR08618.1"/>
    <property type="molecule type" value="Genomic_DNA"/>
</dbReference>
<evidence type="ECO:0000256" key="1">
    <source>
        <dbReference type="SAM" id="MobiDB-lite"/>
    </source>
</evidence>
<dbReference type="InParanoid" id="L8G7L2"/>
<dbReference type="InterPro" id="IPR056812">
    <property type="entry name" value="RRM_fung"/>
</dbReference>
<evidence type="ECO:0000259" key="2">
    <source>
        <dbReference type="Pfam" id="PF25061"/>
    </source>
</evidence>
<dbReference type="Proteomes" id="UP000011064">
    <property type="component" value="Unassembled WGS sequence"/>
</dbReference>
<keyword evidence="4" id="KW-1185">Reference proteome</keyword>